<organism evidence="5">
    <name type="scientific">Timema douglasi</name>
    <name type="common">Walking stick</name>
    <dbReference type="NCBI Taxonomy" id="61478"/>
    <lineage>
        <taxon>Eukaryota</taxon>
        <taxon>Metazoa</taxon>
        <taxon>Ecdysozoa</taxon>
        <taxon>Arthropoda</taxon>
        <taxon>Hexapoda</taxon>
        <taxon>Insecta</taxon>
        <taxon>Pterygota</taxon>
        <taxon>Neoptera</taxon>
        <taxon>Polyneoptera</taxon>
        <taxon>Phasmatodea</taxon>
        <taxon>Timematodea</taxon>
        <taxon>Timematoidea</taxon>
        <taxon>Timematidae</taxon>
        <taxon>Timema</taxon>
    </lineage>
</organism>
<protein>
    <recommendedName>
        <fullName evidence="1">Glutamine-dependent NAD(+) synthetase</fullName>
    </recommendedName>
    <alternativeName>
        <fullName evidence="3">NAD(+) synthase [glutamine-hydrolyzing]</fullName>
    </alternativeName>
</protein>
<dbReference type="PANTHER" id="PTHR23090:SF9">
    <property type="entry name" value="GLUTAMINE-DEPENDENT NAD(+) SYNTHETASE"/>
    <property type="match status" value="1"/>
</dbReference>
<accession>A0A7R8Z8I9</accession>
<keyword evidence="2" id="KW-0436">Ligase</keyword>
<evidence type="ECO:0000256" key="3">
    <source>
        <dbReference type="ARBA" id="ARBA00030681"/>
    </source>
</evidence>
<reference evidence="5" key="1">
    <citation type="submission" date="2020-11" db="EMBL/GenBank/DDBJ databases">
        <authorList>
            <person name="Tran Van P."/>
        </authorList>
    </citation>
    <scope>NUCLEOTIDE SEQUENCE</scope>
</reference>
<evidence type="ECO:0000313" key="5">
    <source>
        <dbReference type="EMBL" id="CAD7195954.1"/>
    </source>
</evidence>
<dbReference type="PROSITE" id="PS50263">
    <property type="entry name" value="CN_HYDROLASE"/>
    <property type="match status" value="1"/>
</dbReference>
<dbReference type="Gene3D" id="3.60.110.10">
    <property type="entry name" value="Carbon-nitrogen hydrolase"/>
    <property type="match status" value="1"/>
</dbReference>
<dbReference type="GO" id="GO:0005737">
    <property type="term" value="C:cytoplasm"/>
    <property type="evidence" value="ECO:0007669"/>
    <property type="project" value="InterPro"/>
</dbReference>
<dbReference type="Pfam" id="PF00795">
    <property type="entry name" value="CN_hydrolase"/>
    <property type="match status" value="1"/>
</dbReference>
<dbReference type="AlphaFoldDB" id="A0A7R8Z8I9"/>
<dbReference type="EMBL" id="OA564953">
    <property type="protein sequence ID" value="CAD7195954.1"/>
    <property type="molecule type" value="Genomic_DNA"/>
</dbReference>
<dbReference type="GO" id="GO:0003952">
    <property type="term" value="F:NAD+ synthase (glutamine-hydrolyzing) activity"/>
    <property type="evidence" value="ECO:0007669"/>
    <property type="project" value="InterPro"/>
</dbReference>
<proteinExistence type="predicted"/>
<dbReference type="SUPFAM" id="SSF56317">
    <property type="entry name" value="Carbon-nitrogen hydrolase"/>
    <property type="match status" value="1"/>
</dbReference>
<gene>
    <name evidence="5" type="ORF">TDIB3V08_LOCUS2317</name>
</gene>
<dbReference type="InterPro" id="IPR003694">
    <property type="entry name" value="NAD_synthase"/>
</dbReference>
<feature type="domain" description="CN hydrolase" evidence="4">
    <location>
        <begin position="423"/>
        <end position="467"/>
    </location>
</feature>
<dbReference type="GO" id="GO:0004359">
    <property type="term" value="F:glutaminase activity"/>
    <property type="evidence" value="ECO:0007669"/>
    <property type="project" value="InterPro"/>
</dbReference>
<dbReference type="GO" id="GO:0009435">
    <property type="term" value="P:NAD+ biosynthetic process"/>
    <property type="evidence" value="ECO:0007669"/>
    <property type="project" value="InterPro"/>
</dbReference>
<dbReference type="InterPro" id="IPR036526">
    <property type="entry name" value="C-N_Hydrolase_sf"/>
</dbReference>
<dbReference type="PANTHER" id="PTHR23090">
    <property type="entry name" value="NH 3 /GLUTAMINE-DEPENDENT NAD + SYNTHETASE"/>
    <property type="match status" value="1"/>
</dbReference>
<dbReference type="InterPro" id="IPR003010">
    <property type="entry name" value="C-N_Hydrolase"/>
</dbReference>
<evidence type="ECO:0000259" key="4">
    <source>
        <dbReference type="PROSITE" id="PS50263"/>
    </source>
</evidence>
<evidence type="ECO:0000256" key="2">
    <source>
        <dbReference type="ARBA" id="ARBA00022598"/>
    </source>
</evidence>
<name>A0A7R8Z8I9_TIMDO</name>
<sequence length="467" mass="51838">MTSDMCLTQDLLPLPHLVSSVLVKHQREHLLLKESLQVALVLATVDKGVVLARVGMKVTVHLNATLFDQSATRHKSRPVREHLLFPTITPSGFSIGTSLKMNFSLSSFDKQVTTLISIKHPVSCVIKSETPPLNEVTHIVDCTHGVVLEHNLARLLPHCLGLHLFACRLVVLLWSGGHILDMVDPLLQNLKTIIPGTDERERERDHTGFNDTAQTRTELEKKTNLIKVRQPHPPLVQTGKRAACRSFTTPASIPHSASWTGNAPVRRLFPLWAAADQFSPSTILTPLPCVVEFKGSEPEFVWRESGKPFKKNHPSSPGRDLNLDLPILGSLALHETSALANYAIKFNVNTSVAIPQFMKKITIIFVWNCALHSASDVVFDWCVHAHIGGGGEEGGTARRAKEKEREREKLLLPDHILKMGRKVTVAVCTLNQWALDFDGNLQRILQSIQEAKEAGASFRSGPELEIW</sequence>
<evidence type="ECO:0000256" key="1">
    <source>
        <dbReference type="ARBA" id="ARBA00017309"/>
    </source>
</evidence>